<dbReference type="AlphaFoldDB" id="E3N9G4"/>
<keyword evidence="4" id="KW-1185">Reference proteome</keyword>
<evidence type="ECO:0000313" key="4">
    <source>
        <dbReference type="Proteomes" id="UP000008281"/>
    </source>
</evidence>
<feature type="signal peptide" evidence="2">
    <location>
        <begin position="1"/>
        <end position="19"/>
    </location>
</feature>
<dbReference type="OMA" id="THEILIF"/>
<dbReference type="OrthoDB" id="10546834at2759"/>
<proteinExistence type="predicted"/>
<evidence type="ECO:0000256" key="1">
    <source>
        <dbReference type="SAM" id="MobiDB-lite"/>
    </source>
</evidence>
<organism evidence="4">
    <name type="scientific">Caenorhabditis remanei</name>
    <name type="common">Caenorhabditis vulgaris</name>
    <dbReference type="NCBI Taxonomy" id="31234"/>
    <lineage>
        <taxon>Eukaryota</taxon>
        <taxon>Metazoa</taxon>
        <taxon>Ecdysozoa</taxon>
        <taxon>Nematoda</taxon>
        <taxon>Chromadorea</taxon>
        <taxon>Rhabditida</taxon>
        <taxon>Rhabditina</taxon>
        <taxon>Rhabditomorpha</taxon>
        <taxon>Rhabditoidea</taxon>
        <taxon>Rhabditidae</taxon>
        <taxon>Peloderinae</taxon>
        <taxon>Caenorhabditis</taxon>
    </lineage>
</organism>
<feature type="chain" id="PRO_5015090107" evidence="2">
    <location>
        <begin position="20"/>
        <end position="247"/>
    </location>
</feature>
<name>E3N9G4_CAERE</name>
<protein>
    <submittedName>
        <fullName evidence="3">Uncharacterized protein</fullName>
    </submittedName>
</protein>
<evidence type="ECO:0000256" key="2">
    <source>
        <dbReference type="SAM" id="SignalP"/>
    </source>
</evidence>
<feature type="region of interest" description="Disordered" evidence="1">
    <location>
        <begin position="192"/>
        <end position="227"/>
    </location>
</feature>
<gene>
    <name evidence="3" type="ORF">CRE_23062</name>
</gene>
<dbReference type="EMBL" id="DS268565">
    <property type="protein sequence ID" value="EFO90261.1"/>
    <property type="molecule type" value="Genomic_DNA"/>
</dbReference>
<dbReference type="eggNOG" id="ENOG502TJZ0">
    <property type="taxonomic scope" value="Eukaryota"/>
</dbReference>
<keyword evidence="2" id="KW-0732">Signal</keyword>
<evidence type="ECO:0000313" key="3">
    <source>
        <dbReference type="EMBL" id="EFO90261.1"/>
    </source>
</evidence>
<reference evidence="3" key="1">
    <citation type="submission" date="2007-07" db="EMBL/GenBank/DDBJ databases">
        <title>PCAP assembly of the Caenorhabditis remanei genome.</title>
        <authorList>
            <consortium name="The Caenorhabditis remanei Sequencing Consortium"/>
            <person name="Wilson R.K."/>
        </authorList>
    </citation>
    <scope>NUCLEOTIDE SEQUENCE [LARGE SCALE GENOMIC DNA]</scope>
    <source>
        <strain evidence="3">PB4641</strain>
    </source>
</reference>
<dbReference type="HOGENOM" id="CLU_086463_1_1_1"/>
<feature type="compositionally biased region" description="Polar residues" evidence="1">
    <location>
        <begin position="197"/>
        <end position="220"/>
    </location>
</feature>
<sequence length="247" mass="28147">MKTILAVTLVMFSVRFGYTDFINKCLTEDEYKKRNGHDKRSDHMSIDRKKTAEEYQIANMHELKYDMSLEKEARQMKSCDDFKHGVNYRVQDYGGKISHPIWQGFVTSSVNKNTYLFMEEKHPLQTSFLHCDLTTPCHLDALRADNFANYSRYYIILFGPRGTLSLSDFQHGPPGSKCTHGKTELGLCIAPPRSEMETSTPGSKIETTASPRSEMETTGPSSENNGESEEVNSIFVYLCIAFMSLFL</sequence>
<accession>E3N9G4</accession>
<dbReference type="Proteomes" id="UP000008281">
    <property type="component" value="Unassembled WGS sequence"/>
</dbReference>